<sequence>MPQTPLQTTIGSASAGDAYLPANGNGGYRAVHYDVDLDYRVATNQLRATATVTAVASMRLDRFSLDFDGLSVDRVTVDGVRPRKVSQSARKLTITAATTIEAGQRFEVTVRYRGAPHPLRTIWGEVGWEELDDGVLVAGQPTGAASWFPCNDHPGNKASFRIRVTCEDPYTVVANGKLVSRSSRSGRTSWTFVVAEPMATYLATVLIGRYRRTDVAAAPVAQRIFFPANLAHETGIDFGRLGEMISLFSGLFGPYPFDAYSVVVTDDELEIPLEAHGLAVFGRNHVDGLHGSDRLIAHELAHQWFGNSLTVGLWKDIWLHEGFACYAEWLWAEASGGRTADESAAWHRAKVDTLPRDIIAGDPGPHDMFDDRVYKRGALALHALRRSLGNDAFFGAVRAYTRERRHGTVSTGDFVEFFTVHTGSGEVHHIVDRWLFRTALPKL</sequence>
<evidence type="ECO:0000256" key="8">
    <source>
        <dbReference type="ARBA" id="ARBA00022801"/>
    </source>
</evidence>
<comment type="caution">
    <text evidence="15">The sequence shown here is derived from an EMBL/GenBank/DDBJ whole genome shotgun (WGS) entry which is preliminary data.</text>
</comment>
<evidence type="ECO:0000256" key="6">
    <source>
        <dbReference type="ARBA" id="ARBA00022670"/>
    </source>
</evidence>
<dbReference type="SUPFAM" id="SSF63737">
    <property type="entry name" value="Leukotriene A4 hydrolase N-terminal domain"/>
    <property type="match status" value="1"/>
</dbReference>
<dbReference type="Pfam" id="PF01433">
    <property type="entry name" value="Peptidase_M1"/>
    <property type="match status" value="1"/>
</dbReference>
<keyword evidence="10" id="KW-0482">Metalloprotease</keyword>
<feature type="domain" description="Peptidase M1 membrane alanine aminopeptidase" evidence="13">
    <location>
        <begin position="254"/>
        <end position="434"/>
    </location>
</feature>
<dbReference type="InterPro" id="IPR001930">
    <property type="entry name" value="Peptidase_M1"/>
</dbReference>
<dbReference type="GO" id="GO:0008270">
    <property type="term" value="F:zinc ion binding"/>
    <property type="evidence" value="ECO:0007669"/>
    <property type="project" value="InterPro"/>
</dbReference>
<evidence type="ECO:0000313" key="15">
    <source>
        <dbReference type="EMBL" id="TFC01573.1"/>
    </source>
</evidence>
<keyword evidence="9" id="KW-0862">Zinc</keyword>
<evidence type="ECO:0000256" key="5">
    <source>
        <dbReference type="ARBA" id="ARBA00015611"/>
    </source>
</evidence>
<dbReference type="GO" id="GO:0016285">
    <property type="term" value="F:alanyl aminopeptidase activity"/>
    <property type="evidence" value="ECO:0007669"/>
    <property type="project" value="UniProtKB-EC"/>
</dbReference>
<protein>
    <recommendedName>
        <fullName evidence="5">Aminopeptidase N</fullName>
        <ecNumber evidence="4">3.4.11.2</ecNumber>
    </recommendedName>
    <alternativeName>
        <fullName evidence="11">Alanine aminopeptidase</fullName>
    </alternativeName>
    <alternativeName>
        <fullName evidence="12">Lysyl aminopeptidase</fullName>
    </alternativeName>
</protein>
<dbReference type="InterPro" id="IPR014782">
    <property type="entry name" value="Peptidase_M1_dom"/>
</dbReference>
<dbReference type="InterPro" id="IPR027268">
    <property type="entry name" value="Peptidase_M4/M1_CTD_sf"/>
</dbReference>
<evidence type="ECO:0000256" key="11">
    <source>
        <dbReference type="ARBA" id="ARBA00029811"/>
    </source>
</evidence>
<evidence type="ECO:0000256" key="2">
    <source>
        <dbReference type="ARBA" id="ARBA00001947"/>
    </source>
</evidence>
<dbReference type="Pfam" id="PF17900">
    <property type="entry name" value="Peptidase_M1_N"/>
    <property type="match status" value="1"/>
</dbReference>
<gene>
    <name evidence="15" type="ORF">E3O32_13225</name>
</gene>
<dbReference type="EMBL" id="SOFM01000041">
    <property type="protein sequence ID" value="TFC01573.1"/>
    <property type="molecule type" value="Genomic_DNA"/>
</dbReference>
<evidence type="ECO:0000256" key="4">
    <source>
        <dbReference type="ARBA" id="ARBA00012564"/>
    </source>
</evidence>
<accession>A0A4R8W738</accession>
<dbReference type="PRINTS" id="PR00756">
    <property type="entry name" value="ALADIPTASE"/>
</dbReference>
<keyword evidence="8" id="KW-0378">Hydrolase</keyword>
<reference evidence="15 16" key="1">
    <citation type="submission" date="2019-03" db="EMBL/GenBank/DDBJ databases">
        <title>Genomics of glacier-inhabiting Cryobacterium strains.</title>
        <authorList>
            <person name="Liu Q."/>
            <person name="Xin Y.-H."/>
        </authorList>
    </citation>
    <scope>NUCLEOTIDE SEQUENCE [LARGE SCALE GENOMIC DNA]</scope>
    <source>
        <strain evidence="15 16">RHLT2-21</strain>
    </source>
</reference>
<organism evidence="15 16">
    <name type="scientific">Cryobacterium mannosilyticum</name>
    <dbReference type="NCBI Taxonomy" id="1259190"/>
    <lineage>
        <taxon>Bacteria</taxon>
        <taxon>Bacillati</taxon>
        <taxon>Actinomycetota</taxon>
        <taxon>Actinomycetes</taxon>
        <taxon>Micrococcales</taxon>
        <taxon>Microbacteriaceae</taxon>
        <taxon>Cryobacterium</taxon>
    </lineage>
</organism>
<feature type="domain" description="Aminopeptidase N-like N-terminal" evidence="14">
    <location>
        <begin position="31"/>
        <end position="202"/>
    </location>
</feature>
<comment type="cofactor">
    <cofactor evidence="2">
        <name>Zn(2+)</name>
        <dbReference type="ChEBI" id="CHEBI:29105"/>
    </cofactor>
</comment>
<name>A0A4R8W738_9MICO</name>
<evidence type="ECO:0000259" key="13">
    <source>
        <dbReference type="Pfam" id="PF01433"/>
    </source>
</evidence>
<evidence type="ECO:0000256" key="7">
    <source>
        <dbReference type="ARBA" id="ARBA00022723"/>
    </source>
</evidence>
<evidence type="ECO:0000313" key="16">
    <source>
        <dbReference type="Proteomes" id="UP000297643"/>
    </source>
</evidence>
<dbReference type="CDD" id="cd09603">
    <property type="entry name" value="M1_APN_like"/>
    <property type="match status" value="1"/>
</dbReference>
<dbReference type="EC" id="3.4.11.2" evidence="4"/>
<evidence type="ECO:0000256" key="3">
    <source>
        <dbReference type="ARBA" id="ARBA00010136"/>
    </source>
</evidence>
<keyword evidence="7" id="KW-0479">Metal-binding</keyword>
<dbReference type="SUPFAM" id="SSF55486">
    <property type="entry name" value="Metalloproteases ('zincins'), catalytic domain"/>
    <property type="match status" value="1"/>
</dbReference>
<evidence type="ECO:0000259" key="14">
    <source>
        <dbReference type="Pfam" id="PF17900"/>
    </source>
</evidence>
<dbReference type="RefSeq" id="WP_134510259.1">
    <property type="nucleotide sequence ID" value="NZ_SOFM01000041.1"/>
</dbReference>
<dbReference type="InterPro" id="IPR050344">
    <property type="entry name" value="Peptidase_M1_aminopeptidases"/>
</dbReference>
<evidence type="ECO:0000256" key="1">
    <source>
        <dbReference type="ARBA" id="ARBA00000098"/>
    </source>
</evidence>
<comment type="similarity">
    <text evidence="3">Belongs to the peptidase M1 family.</text>
</comment>
<dbReference type="PANTHER" id="PTHR11533">
    <property type="entry name" value="PROTEASE M1 ZINC METALLOPROTEASE"/>
    <property type="match status" value="1"/>
</dbReference>
<evidence type="ECO:0000256" key="10">
    <source>
        <dbReference type="ARBA" id="ARBA00023049"/>
    </source>
</evidence>
<keyword evidence="16" id="KW-1185">Reference proteome</keyword>
<dbReference type="GO" id="GO:0008237">
    <property type="term" value="F:metallopeptidase activity"/>
    <property type="evidence" value="ECO:0007669"/>
    <property type="project" value="UniProtKB-KW"/>
</dbReference>
<comment type="catalytic activity">
    <reaction evidence="1">
        <text>Release of an N-terminal amino acid, Xaa-|-Yaa- from a peptide, amide or arylamide. Xaa is preferably Ala, but may be most amino acids including Pro (slow action). When a terminal hydrophobic residue is followed by a prolyl residue, the two may be released as an intact Xaa-Pro dipeptide.</text>
        <dbReference type="EC" id="3.4.11.2"/>
    </reaction>
</comment>
<dbReference type="Gene3D" id="1.10.390.10">
    <property type="entry name" value="Neutral Protease Domain 2"/>
    <property type="match status" value="1"/>
</dbReference>
<evidence type="ECO:0000256" key="9">
    <source>
        <dbReference type="ARBA" id="ARBA00022833"/>
    </source>
</evidence>
<proteinExistence type="inferred from homology"/>
<keyword evidence="6" id="KW-0645">Protease</keyword>
<dbReference type="Gene3D" id="2.60.40.1730">
    <property type="entry name" value="tricorn interacting facor f3 domain"/>
    <property type="match status" value="1"/>
</dbReference>
<dbReference type="GO" id="GO:0006508">
    <property type="term" value="P:proteolysis"/>
    <property type="evidence" value="ECO:0007669"/>
    <property type="project" value="UniProtKB-KW"/>
</dbReference>
<dbReference type="InterPro" id="IPR045357">
    <property type="entry name" value="Aminopeptidase_N-like_N"/>
</dbReference>
<dbReference type="Proteomes" id="UP000297643">
    <property type="component" value="Unassembled WGS sequence"/>
</dbReference>
<dbReference type="InterPro" id="IPR042097">
    <property type="entry name" value="Aminopeptidase_N-like_N_sf"/>
</dbReference>
<dbReference type="AlphaFoldDB" id="A0A4R8W738"/>
<evidence type="ECO:0000256" key="12">
    <source>
        <dbReference type="ARBA" id="ARBA00031533"/>
    </source>
</evidence>